<reference evidence="1 2" key="1">
    <citation type="journal article" date="2019" name="Sci. Rep.">
        <title>Orb-weaving spider Araneus ventricosus genome elucidates the spidroin gene catalogue.</title>
        <authorList>
            <person name="Kono N."/>
            <person name="Nakamura H."/>
            <person name="Ohtoshi R."/>
            <person name="Moran D.A.P."/>
            <person name="Shinohara A."/>
            <person name="Yoshida Y."/>
            <person name="Fujiwara M."/>
            <person name="Mori M."/>
            <person name="Tomita M."/>
            <person name="Arakawa K."/>
        </authorList>
    </citation>
    <scope>NUCLEOTIDE SEQUENCE [LARGE SCALE GENOMIC DNA]</scope>
</reference>
<organism evidence="1 2">
    <name type="scientific">Araneus ventricosus</name>
    <name type="common">Orbweaver spider</name>
    <name type="synonym">Epeira ventricosa</name>
    <dbReference type="NCBI Taxonomy" id="182803"/>
    <lineage>
        <taxon>Eukaryota</taxon>
        <taxon>Metazoa</taxon>
        <taxon>Ecdysozoa</taxon>
        <taxon>Arthropoda</taxon>
        <taxon>Chelicerata</taxon>
        <taxon>Arachnida</taxon>
        <taxon>Araneae</taxon>
        <taxon>Araneomorphae</taxon>
        <taxon>Entelegynae</taxon>
        <taxon>Araneoidea</taxon>
        <taxon>Araneidae</taxon>
        <taxon>Araneus</taxon>
    </lineage>
</organism>
<keyword evidence="2" id="KW-1185">Reference proteome</keyword>
<evidence type="ECO:0000313" key="2">
    <source>
        <dbReference type="Proteomes" id="UP000499080"/>
    </source>
</evidence>
<protein>
    <submittedName>
        <fullName evidence="1">Uncharacterized protein</fullName>
    </submittedName>
</protein>
<evidence type="ECO:0000313" key="1">
    <source>
        <dbReference type="EMBL" id="GBM22577.1"/>
    </source>
</evidence>
<sequence length="184" mass="21103">MVKIYSYLDGKNDCKYFVDELMRQISGERPTRSTLRQKMKKKYGECIVFSTVFSRKSVVFFRGAGEKILNHIWCTWSNEKTKRERIVRTAGLNTFHIITPPRALPPVVSNKKLKSVSNAQKVGKLGVLELLTSENVMTRVLQQIVVKVLNMQHPILSKIFKPCLTEILWMSTKCLSSQENIPGL</sequence>
<comment type="caution">
    <text evidence="1">The sequence shown here is derived from an EMBL/GenBank/DDBJ whole genome shotgun (WGS) entry which is preliminary data.</text>
</comment>
<proteinExistence type="predicted"/>
<dbReference type="Proteomes" id="UP000499080">
    <property type="component" value="Unassembled WGS sequence"/>
</dbReference>
<gene>
    <name evidence="1" type="ORF">AVEN_184001_1</name>
</gene>
<name>A0A4Y2E1Q1_ARAVE</name>
<dbReference type="OrthoDB" id="8043281at2759"/>
<dbReference type="EMBL" id="BGPR01000481">
    <property type="protein sequence ID" value="GBM22577.1"/>
    <property type="molecule type" value="Genomic_DNA"/>
</dbReference>
<accession>A0A4Y2E1Q1</accession>
<dbReference type="AlphaFoldDB" id="A0A4Y2E1Q1"/>